<dbReference type="PANTHER" id="PTHR19375">
    <property type="entry name" value="HEAT SHOCK PROTEIN 70KDA"/>
    <property type="match status" value="1"/>
</dbReference>
<dbReference type="Gene3D" id="2.60.34.10">
    <property type="entry name" value="Substrate Binding Domain Of DNAk, Chain A, domain 1"/>
    <property type="match status" value="1"/>
</dbReference>
<dbReference type="Gene3D" id="3.30.420.40">
    <property type="match status" value="2"/>
</dbReference>
<dbReference type="InterPro" id="IPR018181">
    <property type="entry name" value="Heat_shock_70_CS"/>
</dbReference>
<dbReference type="Pfam" id="PF00012">
    <property type="entry name" value="HSP70"/>
    <property type="match status" value="1"/>
</dbReference>
<dbReference type="PRINTS" id="PR00301">
    <property type="entry name" value="HEATSHOCK70"/>
</dbReference>
<dbReference type="FunFam" id="2.60.34.10:FF:000002">
    <property type="entry name" value="Heat shock 70 kDa"/>
    <property type="match status" value="1"/>
</dbReference>
<evidence type="ECO:0000313" key="4">
    <source>
        <dbReference type="EMBL" id="CAE7570738.1"/>
    </source>
</evidence>
<keyword evidence="5" id="KW-1185">Reference proteome</keyword>
<dbReference type="PROSITE" id="PS00329">
    <property type="entry name" value="HSP70_2"/>
    <property type="match status" value="1"/>
</dbReference>
<dbReference type="FunFam" id="3.30.30.30:FF:000001">
    <property type="entry name" value="heat shock 70 kDa protein-like"/>
    <property type="match status" value="1"/>
</dbReference>
<comment type="caution">
    <text evidence="4">The sequence shown here is derived from an EMBL/GenBank/DDBJ whole genome shotgun (WGS) entry which is preliminary data.</text>
</comment>
<dbReference type="FunFam" id="3.30.420.40:FF:000026">
    <property type="entry name" value="Heat shock protein 70"/>
    <property type="match status" value="1"/>
</dbReference>
<proteinExistence type="inferred from homology"/>
<keyword evidence="1 3" id="KW-0547">Nucleotide-binding</keyword>
<evidence type="ECO:0000256" key="3">
    <source>
        <dbReference type="RuleBase" id="RU003322"/>
    </source>
</evidence>
<dbReference type="Gene3D" id="3.30.30.30">
    <property type="match status" value="1"/>
</dbReference>
<dbReference type="SUPFAM" id="SSF100920">
    <property type="entry name" value="Heat shock protein 70kD (HSP70), peptide-binding domain"/>
    <property type="match status" value="1"/>
</dbReference>
<dbReference type="Gene3D" id="3.90.640.10">
    <property type="entry name" value="Actin, Chain A, domain 4"/>
    <property type="match status" value="1"/>
</dbReference>
<dbReference type="SUPFAM" id="SSF53067">
    <property type="entry name" value="Actin-like ATPase domain"/>
    <property type="match status" value="2"/>
</dbReference>
<evidence type="ECO:0000313" key="5">
    <source>
        <dbReference type="Proteomes" id="UP000604046"/>
    </source>
</evidence>
<dbReference type="FunFam" id="3.90.640.10:FF:000002">
    <property type="entry name" value="Heat shock 70 kDa"/>
    <property type="match status" value="1"/>
</dbReference>
<dbReference type="InterPro" id="IPR029048">
    <property type="entry name" value="HSP70_C_sf"/>
</dbReference>
<keyword evidence="2 3" id="KW-0067">ATP-binding</keyword>
<dbReference type="Proteomes" id="UP000604046">
    <property type="component" value="Unassembled WGS sequence"/>
</dbReference>
<dbReference type="EMBL" id="CAJNDS010002712">
    <property type="protein sequence ID" value="CAE7570738.1"/>
    <property type="molecule type" value="Genomic_DNA"/>
</dbReference>
<organism evidence="4 5">
    <name type="scientific">Symbiodinium natans</name>
    <dbReference type="NCBI Taxonomy" id="878477"/>
    <lineage>
        <taxon>Eukaryota</taxon>
        <taxon>Sar</taxon>
        <taxon>Alveolata</taxon>
        <taxon>Dinophyceae</taxon>
        <taxon>Suessiales</taxon>
        <taxon>Symbiodiniaceae</taxon>
        <taxon>Symbiodinium</taxon>
    </lineage>
</organism>
<dbReference type="InterPro" id="IPR029047">
    <property type="entry name" value="HSP70_peptide-bd_sf"/>
</dbReference>
<dbReference type="PROSITE" id="PS00297">
    <property type="entry name" value="HSP70_1"/>
    <property type="match status" value="1"/>
</dbReference>
<dbReference type="Gene3D" id="1.20.1270.10">
    <property type="match status" value="1"/>
</dbReference>
<evidence type="ECO:0000256" key="1">
    <source>
        <dbReference type="ARBA" id="ARBA00022741"/>
    </source>
</evidence>
<protein>
    <submittedName>
        <fullName evidence="4">HSPA1A protein</fullName>
    </submittedName>
</protein>
<dbReference type="GO" id="GO:0140662">
    <property type="term" value="F:ATP-dependent protein folding chaperone"/>
    <property type="evidence" value="ECO:0007669"/>
    <property type="project" value="InterPro"/>
</dbReference>
<accession>A0A812UMS0</accession>
<dbReference type="AlphaFoldDB" id="A0A812UMS0"/>
<name>A0A812UMS0_9DINO</name>
<dbReference type="PROSITE" id="PS01036">
    <property type="entry name" value="HSP70_3"/>
    <property type="match status" value="1"/>
</dbReference>
<sequence length="703" mass="78554">MEQASEEDAKTHAVGIDLGTTYSCVGALGTEMWIFYMSIGQNLWKINQAFEHVPPNELSAKVYKDGEVQIIANDQGNRTTPSYVAWTEQERLLGDAAKNQVASNPTNTVFDAKRLIGRRFDDPVVQADLKLWPFRVVSDGTKDDKPLIEVLYQGVLKKFHPEEISSMILTKMKTTAEAYLGHRVKDAVITVPAYFNDAQRQATKDAGEIAGLRVLRIVNEPTAAAIAYGLDKDSTEAKKSEKETNILVFDMGGGTFDVSVLAIQDSVFEVKATAGDPHLGGEDFDNRILSHCIADFRRKFGVDPTRNQRALRRLRTQCERAKRQLSTQTSVTIEVDSLHDGNDFSLRLSRAKFEELCMDYFKKAMEPVEQCLKDSNLPQKAISDIVMVGGSTRIPKVQELIKGHFGGKELCKSINPDEAVAYGAAVQAAIVSGQGHEDVQNMLLLDVAPLSLGIETAGGMMQVLIERNSTVPTSKSQDFTTFEDYQDHVDISVYEGERAMVKDNNFLGKFTLKDIPKSLRGVPKIQVTFTIDTNGILQVSAEDAKSQKKSEIQIANEKGRLTQNDIQRMLQEAEQHKGEDEISRGDLLAKEELKVYMQRFEKGFQDLDQSKLQPKDRERLEGKLMDAQKWLETEGLKAGKPEFEAKQKELQAAINTVMLRINRAQAEFWDQQVVQHEGEKSIADGGFILQCGVDIRELIEEPQ</sequence>
<dbReference type="OrthoDB" id="2401965at2759"/>
<comment type="similarity">
    <text evidence="3">Belongs to the heat shock protein 70 family.</text>
</comment>
<evidence type="ECO:0000256" key="2">
    <source>
        <dbReference type="ARBA" id="ARBA00022840"/>
    </source>
</evidence>
<gene>
    <name evidence="4" type="primary">HSPA1A</name>
    <name evidence="4" type="ORF">SNAT2548_LOCUS32499</name>
</gene>
<dbReference type="GO" id="GO:0005524">
    <property type="term" value="F:ATP binding"/>
    <property type="evidence" value="ECO:0007669"/>
    <property type="project" value="UniProtKB-KW"/>
</dbReference>
<dbReference type="InterPro" id="IPR043129">
    <property type="entry name" value="ATPase_NBD"/>
</dbReference>
<reference evidence="4" key="1">
    <citation type="submission" date="2021-02" db="EMBL/GenBank/DDBJ databases">
        <authorList>
            <person name="Dougan E. K."/>
            <person name="Rhodes N."/>
            <person name="Thang M."/>
            <person name="Chan C."/>
        </authorList>
    </citation>
    <scope>NUCLEOTIDE SEQUENCE</scope>
</reference>
<dbReference type="NCBIfam" id="NF001413">
    <property type="entry name" value="PRK00290.1"/>
    <property type="match status" value="1"/>
</dbReference>
<dbReference type="InterPro" id="IPR013126">
    <property type="entry name" value="Hsp_70_fam"/>
</dbReference>
<dbReference type="SUPFAM" id="SSF100934">
    <property type="entry name" value="Heat shock protein 70kD (HSP70), C-terminal subdomain"/>
    <property type="match status" value="1"/>
</dbReference>